<dbReference type="RefSeq" id="WP_061463147.1">
    <property type="nucleotide sequence ID" value="NZ_CP011008.1"/>
</dbReference>
<evidence type="ECO:0008006" key="3">
    <source>
        <dbReference type="Google" id="ProtNLM"/>
    </source>
</evidence>
<organism evidence="1 2">
    <name type="scientific">Peribacillus simplex</name>
    <dbReference type="NCBI Taxonomy" id="1478"/>
    <lineage>
        <taxon>Bacteria</taxon>
        <taxon>Bacillati</taxon>
        <taxon>Bacillota</taxon>
        <taxon>Bacilli</taxon>
        <taxon>Bacillales</taxon>
        <taxon>Bacillaceae</taxon>
        <taxon>Peribacillus</taxon>
    </lineage>
</organism>
<accession>A0AAW7IEJ9</accession>
<comment type="caution">
    <text evidence="1">The sequence shown here is derived from an EMBL/GenBank/DDBJ whole genome shotgun (WGS) entry which is preliminary data.</text>
</comment>
<gene>
    <name evidence="1" type="ORF">QUF89_16505</name>
</gene>
<evidence type="ECO:0000313" key="2">
    <source>
        <dbReference type="Proteomes" id="UP001234602"/>
    </source>
</evidence>
<proteinExistence type="predicted"/>
<dbReference type="Proteomes" id="UP001234602">
    <property type="component" value="Unassembled WGS sequence"/>
</dbReference>
<name>A0AAW7IEJ9_9BACI</name>
<dbReference type="EMBL" id="JAUCEY010000008">
    <property type="protein sequence ID" value="MDM5453754.1"/>
    <property type="molecule type" value="Genomic_DNA"/>
</dbReference>
<dbReference type="AlphaFoldDB" id="A0AAW7IEJ9"/>
<dbReference type="KEGG" id="bsj:UP17_11620"/>
<evidence type="ECO:0000313" key="1">
    <source>
        <dbReference type="EMBL" id="MDM5453754.1"/>
    </source>
</evidence>
<reference evidence="1" key="1">
    <citation type="submission" date="2023-06" db="EMBL/GenBank/DDBJ databases">
        <title>Comparative genomics of Bacillaceae isolates and their secondary metabolite potential.</title>
        <authorList>
            <person name="Song L."/>
            <person name="Nielsen L.J."/>
            <person name="Mohite O."/>
            <person name="Xu X."/>
            <person name="Weber T."/>
            <person name="Kovacs A.T."/>
        </authorList>
    </citation>
    <scope>NUCLEOTIDE SEQUENCE</scope>
    <source>
        <strain evidence="1">D8_B_37</strain>
    </source>
</reference>
<sequence length="223" mass="25662">MRKKIGCLHAHYTNIEYIEKAFSKFDIEWLHFVDPGLMHRVASDVKFKYSDAQKMVKEQVEWIAECKVDAILITCTNYIAFLNEEQLSLPMPIIKIDEPYFEQICQLMQPQVILFTNPATVEGTVKRLNAHAKKYEGVDFEVIIIDNTFEFIMQGLGEKYNQEIVKFLHHFNSGERPLSVAQLSMVEAAQRYEFQTGNTVLNPLHALVDSMIVQLELSSLSGL</sequence>
<protein>
    <recommendedName>
        <fullName evidence="3">Aspartate racemase</fullName>
    </recommendedName>
</protein>